<dbReference type="KEGG" id="bgt:106072505"/>
<dbReference type="InterPro" id="IPR038377">
    <property type="entry name" value="Na/Glc_symporter_sf"/>
</dbReference>
<dbReference type="EnsemblMetazoa" id="BGLB009839-RB">
    <property type="protein sequence ID" value="BGLB009839-PB"/>
    <property type="gene ID" value="BGLB009839"/>
</dbReference>
<feature type="transmembrane region" description="Helical" evidence="15">
    <location>
        <begin position="156"/>
        <end position="178"/>
    </location>
</feature>
<protein>
    <submittedName>
        <fullName evidence="16">Uncharacterized protein</fullName>
    </submittedName>
</protein>
<reference evidence="16" key="1">
    <citation type="submission" date="2020-05" db="UniProtKB">
        <authorList>
            <consortium name="EnsemblMetazoa"/>
        </authorList>
    </citation>
    <scope>IDENTIFICATION</scope>
    <source>
        <strain evidence="16">BB02</strain>
    </source>
</reference>
<dbReference type="Pfam" id="PF00474">
    <property type="entry name" value="SSF"/>
    <property type="match status" value="1"/>
</dbReference>
<dbReference type="GO" id="GO:0005307">
    <property type="term" value="F:choline:sodium symporter activity"/>
    <property type="evidence" value="ECO:0007669"/>
    <property type="project" value="TreeGrafter"/>
</dbReference>
<keyword evidence="6" id="KW-0530">Neurotransmitter biosynthesis</keyword>
<evidence type="ECO:0000256" key="15">
    <source>
        <dbReference type="SAM" id="Phobius"/>
    </source>
</evidence>
<keyword evidence="8" id="KW-0915">Sodium</keyword>
<comment type="similarity">
    <text evidence="2 13">Belongs to the sodium:solute symporter (SSF) (TC 2.A.21) family.</text>
</comment>
<name>A0A2C9JY00_BIOGL</name>
<keyword evidence="9" id="KW-0406">Ion transport</keyword>
<dbReference type="InterPro" id="IPR001734">
    <property type="entry name" value="Na/solute_symporter"/>
</dbReference>
<dbReference type="PANTHER" id="PTHR45897">
    <property type="entry name" value="HIGH-AFFINITY CHOLINE TRANSPORTER 1"/>
    <property type="match status" value="1"/>
</dbReference>
<keyword evidence="11" id="KW-0325">Glycoprotein</keyword>
<evidence type="ECO:0000256" key="4">
    <source>
        <dbReference type="ARBA" id="ARBA00022692"/>
    </source>
</evidence>
<dbReference type="InterPro" id="IPR052244">
    <property type="entry name" value="Choline_transporter"/>
</dbReference>
<keyword evidence="10 15" id="KW-0472">Membrane</keyword>
<evidence type="ECO:0000256" key="9">
    <source>
        <dbReference type="ARBA" id="ARBA00023065"/>
    </source>
</evidence>
<dbReference type="STRING" id="6526.A0A2C9JY00"/>
<evidence type="ECO:0000256" key="10">
    <source>
        <dbReference type="ARBA" id="ARBA00023136"/>
    </source>
</evidence>
<feature type="transmembrane region" description="Helical" evidence="15">
    <location>
        <begin position="232"/>
        <end position="253"/>
    </location>
</feature>
<dbReference type="VEuPathDB" id="VectorBase:BGLAX_038349"/>
<evidence type="ECO:0000256" key="13">
    <source>
        <dbReference type="RuleBase" id="RU362091"/>
    </source>
</evidence>
<evidence type="ECO:0000256" key="7">
    <source>
        <dbReference type="ARBA" id="ARBA00022989"/>
    </source>
</evidence>
<proteinExistence type="inferred from homology"/>
<evidence type="ECO:0000256" key="2">
    <source>
        <dbReference type="ARBA" id="ARBA00006434"/>
    </source>
</evidence>
<keyword evidence="3" id="KW-0813">Transport</keyword>
<feature type="transmembrane region" description="Helical" evidence="15">
    <location>
        <begin position="312"/>
        <end position="334"/>
    </location>
</feature>
<gene>
    <name evidence="16" type="primary">106072505</name>
</gene>
<dbReference type="GO" id="GO:0008292">
    <property type="term" value="P:acetylcholine biosynthetic process"/>
    <property type="evidence" value="ECO:0007669"/>
    <property type="project" value="TreeGrafter"/>
</dbReference>
<organism evidence="16 17">
    <name type="scientific">Biomphalaria glabrata</name>
    <name type="common">Bloodfluke planorb</name>
    <name type="synonym">Freshwater snail</name>
    <dbReference type="NCBI Taxonomy" id="6526"/>
    <lineage>
        <taxon>Eukaryota</taxon>
        <taxon>Metazoa</taxon>
        <taxon>Spiralia</taxon>
        <taxon>Lophotrochozoa</taxon>
        <taxon>Mollusca</taxon>
        <taxon>Gastropoda</taxon>
        <taxon>Heterobranchia</taxon>
        <taxon>Euthyneura</taxon>
        <taxon>Panpulmonata</taxon>
        <taxon>Hygrophila</taxon>
        <taxon>Lymnaeoidea</taxon>
        <taxon>Planorbidae</taxon>
        <taxon>Biomphalaria</taxon>
    </lineage>
</organism>
<evidence type="ECO:0000256" key="5">
    <source>
        <dbReference type="ARBA" id="ARBA00022847"/>
    </source>
</evidence>
<keyword evidence="12" id="KW-0739">Sodium transport</keyword>
<dbReference type="CDD" id="cd11474">
    <property type="entry name" value="SLC5sbd_CHT"/>
    <property type="match status" value="1"/>
</dbReference>
<keyword evidence="4 15" id="KW-0812">Transmembrane</keyword>
<feature type="transmembrane region" description="Helical" evidence="15">
    <location>
        <begin position="83"/>
        <end position="103"/>
    </location>
</feature>
<dbReference type="PROSITE" id="PS50283">
    <property type="entry name" value="NA_SOLUT_SYMP_3"/>
    <property type="match status" value="1"/>
</dbReference>
<feature type="transmembrane region" description="Helical" evidence="15">
    <location>
        <begin position="265"/>
        <end position="292"/>
    </location>
</feature>
<evidence type="ECO:0000256" key="14">
    <source>
        <dbReference type="SAM" id="MobiDB-lite"/>
    </source>
</evidence>
<feature type="region of interest" description="Disordered" evidence="14">
    <location>
        <begin position="509"/>
        <end position="537"/>
    </location>
</feature>
<feature type="transmembrane region" description="Helical" evidence="15">
    <location>
        <begin position="123"/>
        <end position="144"/>
    </location>
</feature>
<evidence type="ECO:0000313" key="16">
    <source>
        <dbReference type="EnsemblMetazoa" id="BGLB009839-PB"/>
    </source>
</evidence>
<evidence type="ECO:0000256" key="1">
    <source>
        <dbReference type="ARBA" id="ARBA00004141"/>
    </source>
</evidence>
<dbReference type="VEuPathDB" id="VectorBase:BGLB009839"/>
<feature type="transmembrane region" description="Helical" evidence="15">
    <location>
        <begin position="6"/>
        <end position="27"/>
    </location>
</feature>
<feature type="transmembrane region" description="Helical" evidence="15">
    <location>
        <begin position="397"/>
        <end position="420"/>
    </location>
</feature>
<evidence type="ECO:0000256" key="11">
    <source>
        <dbReference type="ARBA" id="ARBA00023180"/>
    </source>
</evidence>
<keyword evidence="5" id="KW-0769">Symport</keyword>
<dbReference type="OrthoDB" id="546820at2759"/>
<sequence>MGVNVVALVVLVVFYLVILAVGIVAAWKVKVKGREIGVTGGLETTLVAGRDLKTVIGIFTMIATTVGGGYINGTAESIAKDGMIWTLAPLGIFIGLNLGGAFYARRMRDCEYLTMLDPFQLHYGHIVTVLIYMASLMGDLLWSASILNALGTTLSVIANIQLTVAVIMSGSVTTIYTMIGSMISVAYTDVVQLAFIFIGLMLSLPFIFTNEKIGDFSANQTVWLGHVENNMWGLWVDLLIAMTLGTIPWQSYFQRVLSVKSAKQAQVLSFVGAVGALVLVIPSVMIGIAGASADWRNTTQGRSPMETNQSSLILPIVINEFTPSVVSIFGLGAISAAVMSSMDSAVLGSSSMFTHNIYSEIFRRNASKIELRIVQVVAVIFIGCICMFIALSSSVIYGMFILAADFVFVIIFPQLTAILYCPKFTNTLGSVAGYLVGFLLRVGAGEPLINMPVWIYFPEISGQMFPFRTFAMIVSFVTIVVVTFLTRLKPVSRFFIKFERTSADEERSRHLMQDRSGMTLAHTDSSDSEAEKSKQIVAKKEKKVDEIELCSANGKFRKIDS</sequence>
<dbReference type="AlphaFoldDB" id="A0A2C9JY00"/>
<feature type="transmembrane region" description="Helical" evidence="15">
    <location>
        <begin position="190"/>
        <end position="208"/>
    </location>
</feature>
<evidence type="ECO:0000256" key="8">
    <source>
        <dbReference type="ARBA" id="ARBA00023053"/>
    </source>
</evidence>
<keyword evidence="7 15" id="KW-1133">Transmembrane helix</keyword>
<evidence type="ECO:0000256" key="3">
    <source>
        <dbReference type="ARBA" id="ARBA00022448"/>
    </source>
</evidence>
<accession>A0A2C9JY00</accession>
<comment type="subcellular location">
    <subcellularLocation>
        <location evidence="1">Membrane</location>
        <topology evidence="1">Multi-pass membrane protein</topology>
    </subcellularLocation>
</comment>
<evidence type="ECO:0000256" key="6">
    <source>
        <dbReference type="ARBA" id="ARBA00022979"/>
    </source>
</evidence>
<evidence type="ECO:0000313" key="17">
    <source>
        <dbReference type="Proteomes" id="UP000076420"/>
    </source>
</evidence>
<dbReference type="Proteomes" id="UP000076420">
    <property type="component" value="Unassembled WGS sequence"/>
</dbReference>
<feature type="transmembrane region" description="Helical" evidence="15">
    <location>
        <begin position="373"/>
        <end position="391"/>
    </location>
</feature>
<dbReference type="Gene3D" id="1.20.1730.10">
    <property type="entry name" value="Sodium/glucose cotransporter"/>
    <property type="match status" value="1"/>
</dbReference>
<feature type="transmembrane region" description="Helical" evidence="15">
    <location>
        <begin position="432"/>
        <end position="457"/>
    </location>
</feature>
<dbReference type="GO" id="GO:0005886">
    <property type="term" value="C:plasma membrane"/>
    <property type="evidence" value="ECO:0007669"/>
    <property type="project" value="TreeGrafter"/>
</dbReference>
<dbReference type="PANTHER" id="PTHR45897:SF4">
    <property type="entry name" value="HIGH-AFFINITY CHOLINE TRANSPORTER 1"/>
    <property type="match status" value="1"/>
</dbReference>
<evidence type="ECO:0000256" key="12">
    <source>
        <dbReference type="ARBA" id="ARBA00023201"/>
    </source>
</evidence>
<feature type="transmembrane region" description="Helical" evidence="15">
    <location>
        <begin position="469"/>
        <end position="488"/>
    </location>
</feature>
<feature type="transmembrane region" description="Helical" evidence="15">
    <location>
        <begin position="52"/>
        <end position="71"/>
    </location>
</feature>